<dbReference type="InterPro" id="IPR049778">
    <property type="entry name" value="HetZ-like"/>
</dbReference>
<gene>
    <name evidence="1" type="primary">hetZ</name>
    <name evidence="1" type="ORF">IQ266_00195</name>
</gene>
<reference evidence="1" key="1">
    <citation type="submission" date="2020-10" db="EMBL/GenBank/DDBJ databases">
        <authorList>
            <person name="Castelo-Branco R."/>
            <person name="Eusebio N."/>
            <person name="Adriana R."/>
            <person name="Vieira A."/>
            <person name="Brugerolle De Fraissinette N."/>
            <person name="Rezende De Castro R."/>
            <person name="Schneider M.P."/>
            <person name="Vasconcelos V."/>
            <person name="Leao P.N."/>
        </authorList>
    </citation>
    <scope>NUCLEOTIDE SEQUENCE</scope>
    <source>
        <strain evidence="1">LEGE 11480</strain>
    </source>
</reference>
<protein>
    <submittedName>
        <fullName evidence="1">Heterocyst differentiation protein HetZ</fullName>
    </submittedName>
</protein>
<dbReference type="AlphaFoldDB" id="A0A928Z2J1"/>
<accession>A0A928Z2J1</accession>
<keyword evidence="2" id="KW-1185">Reference proteome</keyword>
<evidence type="ECO:0000313" key="1">
    <source>
        <dbReference type="EMBL" id="MBE9028173.1"/>
    </source>
</evidence>
<organism evidence="1 2">
    <name type="scientific">Romeriopsis navalis LEGE 11480</name>
    <dbReference type="NCBI Taxonomy" id="2777977"/>
    <lineage>
        <taxon>Bacteria</taxon>
        <taxon>Bacillati</taxon>
        <taxon>Cyanobacteriota</taxon>
        <taxon>Cyanophyceae</taxon>
        <taxon>Leptolyngbyales</taxon>
        <taxon>Leptolyngbyaceae</taxon>
        <taxon>Romeriopsis</taxon>
        <taxon>Romeriopsis navalis</taxon>
    </lineage>
</organism>
<proteinExistence type="predicted"/>
<dbReference type="NCBIfam" id="NF037963">
    <property type="entry name" value="heterocyst_HetZ"/>
    <property type="match status" value="1"/>
</dbReference>
<evidence type="ECO:0000313" key="2">
    <source>
        <dbReference type="Proteomes" id="UP000625316"/>
    </source>
</evidence>
<comment type="caution">
    <text evidence="1">The sequence shown here is derived from an EMBL/GenBank/DDBJ whole genome shotgun (WGS) entry which is preliminary data.</text>
</comment>
<name>A0A928Z2J1_9CYAN</name>
<sequence>MDTIFQFLLAELKQETKASDRNCQAVAGRLAEEVDRICTESKRIQDSGDVMEWAYALARHRLQQCLHYYRLGSRRGRVDLHSTLSAIVYRYINPAKSQYSYQARLTLIEDFLQSFYMESLNAFRRETKLDTSYRPKSMLELGEYMAFTERYGKRRIPLPGRRNQQLIILRAQTFSQQQPSETLVDMEQAAEGGMSEGDDAYKVASMQRLREQMVAQDQEPAEDSLRHSVVHELTAYLKERKQEDCIDYFMLRLQDLPANEIEQILGLTARQRDYLQQRFKYHLVRFTFTHRWELVHQWLEIDLEKDLGLSPKRYDRFVSQLTDQQQSLLQLKKEKRPDTEIAKAIGCTPNQVQKQWFKILEQAWEIRNEQSGASNPTDE</sequence>
<dbReference type="EMBL" id="JADEXQ010000001">
    <property type="protein sequence ID" value="MBE9028173.1"/>
    <property type="molecule type" value="Genomic_DNA"/>
</dbReference>
<dbReference type="Proteomes" id="UP000625316">
    <property type="component" value="Unassembled WGS sequence"/>
</dbReference>